<dbReference type="AlphaFoldDB" id="A0A9D1YUH1"/>
<proteinExistence type="predicted"/>
<comment type="caution">
    <text evidence="3">The sequence shown here is derived from an EMBL/GenBank/DDBJ whole genome shotgun (WGS) entry which is preliminary data.</text>
</comment>
<reference evidence="3" key="2">
    <citation type="submission" date="2021-04" db="EMBL/GenBank/DDBJ databases">
        <authorList>
            <person name="Gilroy R."/>
        </authorList>
    </citation>
    <scope>NUCLEOTIDE SEQUENCE</scope>
    <source>
        <strain evidence="3">ChiGjej1B1-98</strain>
    </source>
</reference>
<evidence type="ECO:0000256" key="1">
    <source>
        <dbReference type="SAM" id="MobiDB-lite"/>
    </source>
</evidence>
<name>A0A9D1YUH1_9MICO</name>
<feature type="compositionally biased region" description="Acidic residues" evidence="1">
    <location>
        <begin position="151"/>
        <end position="171"/>
    </location>
</feature>
<keyword evidence="2" id="KW-1133">Transmembrane helix</keyword>
<reference evidence="3" key="1">
    <citation type="journal article" date="2021" name="PeerJ">
        <title>Extensive microbial diversity within the chicken gut microbiome revealed by metagenomics and culture.</title>
        <authorList>
            <person name="Gilroy R."/>
            <person name="Ravi A."/>
            <person name="Getino M."/>
            <person name="Pursley I."/>
            <person name="Horton D.L."/>
            <person name="Alikhan N.F."/>
            <person name="Baker D."/>
            <person name="Gharbi K."/>
            <person name="Hall N."/>
            <person name="Watson M."/>
            <person name="Adriaenssens E.M."/>
            <person name="Foster-Nyarko E."/>
            <person name="Jarju S."/>
            <person name="Secka A."/>
            <person name="Antonio M."/>
            <person name="Oren A."/>
            <person name="Chaudhuri R.R."/>
            <person name="La Ragione R."/>
            <person name="Hildebrand F."/>
            <person name="Pallen M.J."/>
        </authorList>
    </citation>
    <scope>NUCLEOTIDE SEQUENCE</scope>
    <source>
        <strain evidence="3">ChiGjej1B1-98</strain>
    </source>
</reference>
<accession>A0A9D1YUH1</accession>
<dbReference type="PROSITE" id="PS51257">
    <property type="entry name" value="PROKAR_LIPOPROTEIN"/>
    <property type="match status" value="1"/>
</dbReference>
<keyword evidence="2" id="KW-0812">Transmembrane</keyword>
<keyword evidence="2" id="KW-0472">Membrane</keyword>
<feature type="transmembrane region" description="Helical" evidence="2">
    <location>
        <begin position="83"/>
        <end position="104"/>
    </location>
</feature>
<feature type="transmembrane region" description="Helical" evidence="2">
    <location>
        <begin position="116"/>
        <end position="139"/>
    </location>
</feature>
<evidence type="ECO:0000313" key="4">
    <source>
        <dbReference type="Proteomes" id="UP000824005"/>
    </source>
</evidence>
<organism evidence="3 4">
    <name type="scientific">Candidatus Agrococcus pullicola</name>
    <dbReference type="NCBI Taxonomy" id="2838429"/>
    <lineage>
        <taxon>Bacteria</taxon>
        <taxon>Bacillati</taxon>
        <taxon>Actinomycetota</taxon>
        <taxon>Actinomycetes</taxon>
        <taxon>Micrococcales</taxon>
        <taxon>Microbacteriaceae</taxon>
        <taxon>Agrococcus</taxon>
    </lineage>
</organism>
<sequence>MAATLRSLLLVPLYVLVGIVSCSLLSLFWFFVDLYFFVTGGSFVRSRTEWFYSDHFQWFHVCILVVLACVLTVGAVRLRYFAITVGAIMCVLSPLSHVAMHILLSIRPDVVISGDWPLWGFDLGPVFIGSILITLHFLVPVRHQRDIAASTDEDTHEAEPDEESEVANEHA</sequence>
<evidence type="ECO:0000256" key="2">
    <source>
        <dbReference type="SAM" id="Phobius"/>
    </source>
</evidence>
<dbReference type="Proteomes" id="UP000824005">
    <property type="component" value="Unassembled WGS sequence"/>
</dbReference>
<feature type="transmembrane region" description="Helical" evidence="2">
    <location>
        <begin position="58"/>
        <end position="76"/>
    </location>
</feature>
<evidence type="ECO:0000313" key="3">
    <source>
        <dbReference type="EMBL" id="HIY65962.1"/>
    </source>
</evidence>
<feature type="transmembrane region" description="Helical" evidence="2">
    <location>
        <begin position="12"/>
        <end position="38"/>
    </location>
</feature>
<dbReference type="EMBL" id="DXDC01000199">
    <property type="protein sequence ID" value="HIY65962.1"/>
    <property type="molecule type" value="Genomic_DNA"/>
</dbReference>
<protein>
    <submittedName>
        <fullName evidence="3">Uncharacterized protein</fullName>
    </submittedName>
</protein>
<feature type="region of interest" description="Disordered" evidence="1">
    <location>
        <begin position="149"/>
        <end position="171"/>
    </location>
</feature>
<gene>
    <name evidence="3" type="ORF">H9830_06760</name>
</gene>